<feature type="transmembrane region" description="Helical" evidence="10">
    <location>
        <begin position="231"/>
        <end position="252"/>
    </location>
</feature>
<dbReference type="SMART" id="SM00382">
    <property type="entry name" value="AAA"/>
    <property type="match status" value="1"/>
</dbReference>
<dbReference type="Proteomes" id="UP000179627">
    <property type="component" value="Unassembled WGS sequence"/>
</dbReference>
<sequence length="765" mass="77723">MGSADSADAAAPAGGTPEHRLPALPALLALPATPALPAAAARQGSGALATDGPLPGVGGQRLGLRAAVGTGGVGLVGVLGALNLLDNAERAVLIVLGPDIQRSLGFSDAALGGLVGLSAVILTAGAIPIGLLADRRRRTAIAAVAAALAGVFALLTSVVANTFQLVLARIGAGFGQAAVLPVHNSLLADGYPLHARTAVLTLHNLAGPVGLVIAPVTAGGVAALAGGSAGWRWAFVLFAGVLLLFAAIAAMLREPPRGRGERMEVLGAHGDPAGVTDPSVDAPSSIPLEIGAARLLKIQTLRYLFAAIGALGFALVGVPTFFNSLLEERYHLDALDRGLVGSVTQVGVMIGVVAGARLGDARFRRDPPSVLLFMAVAFAAHGVLLTVALTMGPLPALVGCVTVAEIPLGMVLVPLYSVISIIVPYRLRALGFAAVGVCVTLFGGFLGGVLLGDVSDQHGPRVALLALAGPASLAAAALTAYAARFVRADLAAVVEEIAEERAETLRVATGGAQPILQVRNLDVSYGPMQVLFGVDLDVERGEVLALLGTNGAGKSTLLRTVAGLEVPHRGVVRHAGRTITLDPPERRVRDGIVLVQGGAGVFGTLTVAENLLVGAHVLGRDGALVARRAEEVLDLFPKLRDLLDAPASTLSGGEQQMLALAKALLTRPEVLCVDELSLGLAPTVVAELIEVVAGLRRDGVTVVLVEQSVNVAAAVADRAVFLEKGRIRFSGRPADLLERGDLVRAVFLGTVGGPHAAATADGGPR</sequence>
<feature type="domain" description="Major facilitator superfamily (MFS) profile" evidence="11">
    <location>
        <begin position="75"/>
        <end position="487"/>
    </location>
</feature>
<dbReference type="InterPro" id="IPR011701">
    <property type="entry name" value="MFS"/>
</dbReference>
<evidence type="ECO:0000256" key="10">
    <source>
        <dbReference type="SAM" id="Phobius"/>
    </source>
</evidence>
<keyword evidence="9 10" id="KW-0472">Membrane</keyword>
<feature type="transmembrane region" description="Helical" evidence="10">
    <location>
        <begin position="463"/>
        <end position="483"/>
    </location>
</feature>
<feature type="transmembrane region" description="Helical" evidence="10">
    <location>
        <begin position="338"/>
        <end position="358"/>
    </location>
</feature>
<feature type="transmembrane region" description="Helical" evidence="10">
    <location>
        <begin position="140"/>
        <end position="160"/>
    </location>
</feature>
<feature type="transmembrane region" description="Helical" evidence="10">
    <location>
        <begin position="396"/>
        <end position="423"/>
    </location>
</feature>
<feature type="transmembrane region" description="Helical" evidence="10">
    <location>
        <begin position="166"/>
        <end position="187"/>
    </location>
</feature>
<evidence type="ECO:0008006" key="15">
    <source>
        <dbReference type="Google" id="ProtNLM"/>
    </source>
</evidence>
<dbReference type="CDD" id="cd06174">
    <property type="entry name" value="MFS"/>
    <property type="match status" value="1"/>
</dbReference>
<dbReference type="InterPro" id="IPR020846">
    <property type="entry name" value="MFS_dom"/>
</dbReference>
<dbReference type="InterPro" id="IPR036259">
    <property type="entry name" value="MFS_trans_sf"/>
</dbReference>
<feature type="domain" description="ABC transporter" evidence="12">
    <location>
        <begin position="516"/>
        <end position="749"/>
    </location>
</feature>
<evidence type="ECO:0000256" key="6">
    <source>
        <dbReference type="ARBA" id="ARBA00022840"/>
    </source>
</evidence>
<feature type="transmembrane region" description="Helical" evidence="10">
    <location>
        <begin position="430"/>
        <end position="451"/>
    </location>
</feature>
<dbReference type="InterPro" id="IPR003439">
    <property type="entry name" value="ABC_transporter-like_ATP-bd"/>
</dbReference>
<dbReference type="InterPro" id="IPR027417">
    <property type="entry name" value="P-loop_NTPase"/>
</dbReference>
<feature type="transmembrane region" description="Helical" evidence="10">
    <location>
        <begin position="370"/>
        <end position="390"/>
    </location>
</feature>
<dbReference type="SUPFAM" id="SSF103473">
    <property type="entry name" value="MFS general substrate transporter"/>
    <property type="match status" value="1"/>
</dbReference>
<dbReference type="CDD" id="cd03224">
    <property type="entry name" value="ABC_TM1139_LivF_branched"/>
    <property type="match status" value="1"/>
</dbReference>
<feature type="transmembrane region" description="Helical" evidence="10">
    <location>
        <begin position="199"/>
        <end position="225"/>
    </location>
</feature>
<dbReference type="AlphaFoldDB" id="A0A1S1QLC4"/>
<dbReference type="PROSITE" id="PS00211">
    <property type="entry name" value="ABC_TRANSPORTER_1"/>
    <property type="match status" value="1"/>
</dbReference>
<dbReference type="PANTHER" id="PTHR43820">
    <property type="entry name" value="HIGH-AFFINITY BRANCHED-CHAIN AMINO ACID TRANSPORT ATP-BINDING PROTEIN LIVF"/>
    <property type="match status" value="1"/>
</dbReference>
<dbReference type="Gene3D" id="1.20.1250.20">
    <property type="entry name" value="MFS general substrate transporter like domains"/>
    <property type="match status" value="1"/>
</dbReference>
<keyword evidence="4 10" id="KW-0812">Transmembrane</keyword>
<evidence type="ECO:0000256" key="9">
    <source>
        <dbReference type="ARBA" id="ARBA00023136"/>
    </source>
</evidence>
<proteinExistence type="inferred from homology"/>
<dbReference type="SUPFAM" id="SSF52540">
    <property type="entry name" value="P-loop containing nucleoside triphosphate hydrolases"/>
    <property type="match status" value="1"/>
</dbReference>
<comment type="similarity">
    <text evidence="2">Belongs to the ABC transporter superfamily.</text>
</comment>
<dbReference type="GO" id="GO:0015807">
    <property type="term" value="P:L-amino acid transport"/>
    <property type="evidence" value="ECO:0007669"/>
    <property type="project" value="TreeGrafter"/>
</dbReference>
<evidence type="ECO:0000259" key="11">
    <source>
        <dbReference type="PROSITE" id="PS50850"/>
    </source>
</evidence>
<gene>
    <name evidence="13" type="ORF">CC117_22410</name>
</gene>
<evidence type="ECO:0000256" key="4">
    <source>
        <dbReference type="ARBA" id="ARBA00022692"/>
    </source>
</evidence>
<evidence type="ECO:0000256" key="8">
    <source>
        <dbReference type="ARBA" id="ARBA00022989"/>
    </source>
</evidence>
<reference evidence="14" key="1">
    <citation type="submission" date="2016-07" db="EMBL/GenBank/DDBJ databases">
        <title>Sequence Frankia sp. strain CcI1.17.</title>
        <authorList>
            <person name="Ghodhbane-Gtari F."/>
            <person name="Swanson E."/>
            <person name="Gueddou A."/>
            <person name="Morris K."/>
            <person name="Hezbri K."/>
            <person name="Ktari A."/>
            <person name="Nouioui I."/>
            <person name="Abebe-Akele F."/>
            <person name="Simpson S."/>
            <person name="Thomas K."/>
            <person name="Gtari M."/>
            <person name="Tisa L.S."/>
            <person name="Hurst S."/>
        </authorList>
    </citation>
    <scope>NUCLEOTIDE SEQUENCE [LARGE SCALE GENOMIC DNA]</scope>
    <source>
        <strain evidence="14">Cc1.17</strain>
    </source>
</reference>
<feature type="transmembrane region" description="Helical" evidence="10">
    <location>
        <begin position="62"/>
        <end position="85"/>
    </location>
</feature>
<comment type="subcellular location">
    <subcellularLocation>
        <location evidence="1">Cell membrane</location>
        <topology evidence="1">Multi-pass membrane protein</topology>
    </subcellularLocation>
</comment>
<evidence type="ECO:0000256" key="1">
    <source>
        <dbReference type="ARBA" id="ARBA00004651"/>
    </source>
</evidence>
<name>A0A1S1QLC4_9ACTN</name>
<dbReference type="Pfam" id="PF00005">
    <property type="entry name" value="ABC_tran"/>
    <property type="match status" value="1"/>
</dbReference>
<evidence type="ECO:0000256" key="2">
    <source>
        <dbReference type="ARBA" id="ARBA00005417"/>
    </source>
</evidence>
<dbReference type="EMBL" id="MBLM01000129">
    <property type="protein sequence ID" value="OHV34075.1"/>
    <property type="molecule type" value="Genomic_DNA"/>
</dbReference>
<dbReference type="PANTHER" id="PTHR43820:SF4">
    <property type="entry name" value="HIGH-AFFINITY BRANCHED-CHAIN AMINO ACID TRANSPORT ATP-BINDING PROTEIN LIVF"/>
    <property type="match status" value="1"/>
</dbReference>
<dbReference type="InterPro" id="IPR003593">
    <property type="entry name" value="AAA+_ATPase"/>
</dbReference>
<feature type="transmembrane region" description="Helical" evidence="10">
    <location>
        <begin position="303"/>
        <end position="326"/>
    </location>
</feature>
<comment type="caution">
    <text evidence="13">The sequence shown here is derived from an EMBL/GenBank/DDBJ whole genome shotgun (WGS) entry which is preliminary data.</text>
</comment>
<dbReference type="GO" id="GO:0016887">
    <property type="term" value="F:ATP hydrolysis activity"/>
    <property type="evidence" value="ECO:0007669"/>
    <property type="project" value="InterPro"/>
</dbReference>
<keyword evidence="3" id="KW-0813">Transport</keyword>
<accession>A0A1S1QLC4</accession>
<organism evidence="13 14">
    <name type="scientific">Parafrankia colletiae</name>
    <dbReference type="NCBI Taxonomy" id="573497"/>
    <lineage>
        <taxon>Bacteria</taxon>
        <taxon>Bacillati</taxon>
        <taxon>Actinomycetota</taxon>
        <taxon>Actinomycetes</taxon>
        <taxon>Frankiales</taxon>
        <taxon>Frankiaceae</taxon>
        <taxon>Parafrankia</taxon>
    </lineage>
</organism>
<dbReference type="PROSITE" id="PS50850">
    <property type="entry name" value="MFS"/>
    <property type="match status" value="1"/>
</dbReference>
<keyword evidence="5" id="KW-0547">Nucleotide-binding</keyword>
<keyword evidence="6" id="KW-0067">ATP-binding</keyword>
<evidence type="ECO:0000256" key="5">
    <source>
        <dbReference type="ARBA" id="ARBA00022741"/>
    </source>
</evidence>
<evidence type="ECO:0000259" key="12">
    <source>
        <dbReference type="PROSITE" id="PS50893"/>
    </source>
</evidence>
<evidence type="ECO:0000256" key="3">
    <source>
        <dbReference type="ARBA" id="ARBA00022448"/>
    </source>
</evidence>
<dbReference type="InterPro" id="IPR017871">
    <property type="entry name" value="ABC_transporter-like_CS"/>
</dbReference>
<evidence type="ECO:0000256" key="7">
    <source>
        <dbReference type="ARBA" id="ARBA00022970"/>
    </source>
</evidence>
<evidence type="ECO:0000313" key="13">
    <source>
        <dbReference type="EMBL" id="OHV34075.1"/>
    </source>
</evidence>
<evidence type="ECO:0000313" key="14">
    <source>
        <dbReference type="Proteomes" id="UP000179627"/>
    </source>
</evidence>
<dbReference type="Gene3D" id="3.40.50.300">
    <property type="entry name" value="P-loop containing nucleotide triphosphate hydrolases"/>
    <property type="match status" value="1"/>
</dbReference>
<dbReference type="GO" id="GO:0015658">
    <property type="term" value="F:branched-chain amino acid transmembrane transporter activity"/>
    <property type="evidence" value="ECO:0007669"/>
    <property type="project" value="TreeGrafter"/>
</dbReference>
<feature type="transmembrane region" description="Helical" evidence="10">
    <location>
        <begin position="109"/>
        <end position="133"/>
    </location>
</feature>
<dbReference type="InterPro" id="IPR052156">
    <property type="entry name" value="BCAA_Transport_ATP-bd_LivF"/>
</dbReference>
<dbReference type="PROSITE" id="PS50893">
    <property type="entry name" value="ABC_TRANSPORTER_2"/>
    <property type="match status" value="1"/>
</dbReference>
<dbReference type="GO" id="GO:0005524">
    <property type="term" value="F:ATP binding"/>
    <property type="evidence" value="ECO:0007669"/>
    <property type="project" value="UniProtKB-KW"/>
</dbReference>
<protein>
    <recommendedName>
        <fullName evidence="15">MFS transporter</fullName>
    </recommendedName>
</protein>
<dbReference type="GO" id="GO:0005886">
    <property type="term" value="C:plasma membrane"/>
    <property type="evidence" value="ECO:0007669"/>
    <property type="project" value="UniProtKB-SubCell"/>
</dbReference>
<dbReference type="Pfam" id="PF07690">
    <property type="entry name" value="MFS_1"/>
    <property type="match status" value="1"/>
</dbReference>
<keyword evidence="8 10" id="KW-1133">Transmembrane helix</keyword>
<keyword evidence="7" id="KW-0029">Amino-acid transport</keyword>
<keyword evidence="14" id="KW-1185">Reference proteome</keyword>